<dbReference type="GO" id="GO:0016491">
    <property type="term" value="F:oxidoreductase activity"/>
    <property type="evidence" value="ECO:0007669"/>
    <property type="project" value="InterPro"/>
</dbReference>
<protein>
    <recommendedName>
        <fullName evidence="1">Molybdopterin oxidoreductase domain-containing protein</fullName>
    </recommendedName>
</protein>
<feature type="domain" description="Molybdopterin oxidoreductase" evidence="1">
    <location>
        <begin position="1"/>
        <end position="49"/>
    </location>
</feature>
<accession>A0A382ZBG8</accession>
<evidence type="ECO:0000313" key="2">
    <source>
        <dbReference type="EMBL" id="SVD92833.1"/>
    </source>
</evidence>
<dbReference type="Pfam" id="PF00384">
    <property type="entry name" value="Molybdopterin"/>
    <property type="match status" value="1"/>
</dbReference>
<dbReference type="InterPro" id="IPR006656">
    <property type="entry name" value="Mopterin_OxRdtase"/>
</dbReference>
<sequence length="52" mass="5652">MSNPLADMQKPDVIFCIGTNMTECHPVAATGIKKALAKGARMIVADPRRIRL</sequence>
<organism evidence="2">
    <name type="scientific">marine metagenome</name>
    <dbReference type="NCBI Taxonomy" id="408172"/>
    <lineage>
        <taxon>unclassified sequences</taxon>
        <taxon>metagenomes</taxon>
        <taxon>ecological metagenomes</taxon>
    </lineage>
</organism>
<dbReference type="AlphaFoldDB" id="A0A382ZBG8"/>
<feature type="non-terminal residue" evidence="2">
    <location>
        <position position="52"/>
    </location>
</feature>
<dbReference type="Gene3D" id="3.40.228.10">
    <property type="entry name" value="Dimethylsulfoxide Reductase, domain 2"/>
    <property type="match status" value="1"/>
</dbReference>
<gene>
    <name evidence="2" type="ORF">METZ01_LOCUS445687</name>
</gene>
<evidence type="ECO:0000259" key="1">
    <source>
        <dbReference type="Pfam" id="PF00384"/>
    </source>
</evidence>
<reference evidence="2" key="1">
    <citation type="submission" date="2018-05" db="EMBL/GenBank/DDBJ databases">
        <authorList>
            <person name="Lanie J.A."/>
            <person name="Ng W.-L."/>
            <person name="Kazmierczak K.M."/>
            <person name="Andrzejewski T.M."/>
            <person name="Davidsen T.M."/>
            <person name="Wayne K.J."/>
            <person name="Tettelin H."/>
            <person name="Glass J.I."/>
            <person name="Rusch D."/>
            <person name="Podicherti R."/>
            <person name="Tsui H.-C.T."/>
            <person name="Winkler M.E."/>
        </authorList>
    </citation>
    <scope>NUCLEOTIDE SEQUENCE</scope>
</reference>
<proteinExistence type="predicted"/>
<name>A0A382ZBG8_9ZZZZ</name>
<dbReference type="SUPFAM" id="SSF53706">
    <property type="entry name" value="Formate dehydrogenase/DMSO reductase, domains 1-3"/>
    <property type="match status" value="1"/>
</dbReference>
<dbReference type="EMBL" id="UINC01182555">
    <property type="protein sequence ID" value="SVD92833.1"/>
    <property type="molecule type" value="Genomic_DNA"/>
</dbReference>